<feature type="region of interest" description="Disordered" evidence="7">
    <location>
        <begin position="1"/>
        <end position="46"/>
    </location>
</feature>
<keyword evidence="6" id="KW-0539">Nucleus</keyword>
<evidence type="ECO:0000256" key="5">
    <source>
        <dbReference type="ARBA" id="ARBA00023163"/>
    </source>
</evidence>
<sequence length="733" mass="83574">MSSVRQEDIKTAQTSEQPDEDIKASSAQKNKQEYLARNGKLEVPVQENEMKAKEMTTEELETYLYEHINHIAGNKETEPHEENKNEVEPQSKILYDSLTRQEKSTLRYIERSDVPNYNQHVVKLSKEAGDPIDKILEITILILLRNLGIDSTTHSALHDMTELSILYMGVLFKDLHKYTEIQRRRKASKADLLLLLKEGYFGLRGIVSEFNRSKKVDPKYKKYIHRLNHQAKACFQSATKSGNDEPSKSSPDFVFFHKQPRIVPSESRKSYIPKWMPELPPGYTYKSTPTYSEYMTDPKELRSKLIAEGRLGEKALHNIKIAVDGSESDKSVHSLTSEDDSGNESAESEKEESFQQTSEKSNLSAEHSSALKNDQSTSDAFEHHLFDTKFQRSDEKSSKLSGQMSGEETNQTGNMIPEEKNYTGLISELKNPEKENQEGSDILKKQEPSPAGPIIANGVVEKTGEQNVTANKSKLTNNGISKDGDKDKNFDIMKYAEKRLGILSKRKKAAKKKLDERQTSEEAVLGKYLGSYTQYERFPDNYSDVLFKYYEDTFNDVGRNLRHQRKRRLRRIAMEKEKKRKMDIESQIKEKSNSIEVGGFSENMDTNIDEDVDFEMEFSDAEAIDNDMQELENKLEGASNGVNKYSVDEGSERQKEVTKSTHDVGNYPEGQTTHQTDKKQINPNDEIDAQHEVLTKSVPEQGTTDQDEQPSAPEGHSFKKIKLSLKLKSPSEK</sequence>
<feature type="compositionally biased region" description="Polar residues" evidence="7">
    <location>
        <begin position="399"/>
        <end position="414"/>
    </location>
</feature>
<dbReference type="GO" id="GO:0005669">
    <property type="term" value="C:transcription factor TFIID complex"/>
    <property type="evidence" value="ECO:0007669"/>
    <property type="project" value="InterPro"/>
</dbReference>
<evidence type="ECO:0000256" key="7">
    <source>
        <dbReference type="SAM" id="MobiDB-lite"/>
    </source>
</evidence>
<dbReference type="Gene3D" id="1.10.20.10">
    <property type="entry name" value="Histone, subunit A"/>
    <property type="match status" value="1"/>
</dbReference>
<gene>
    <name evidence="9" type="ORF">DEBR0S4_08042G</name>
</gene>
<feature type="compositionally biased region" description="Polar residues" evidence="7">
    <location>
        <begin position="354"/>
        <end position="379"/>
    </location>
</feature>
<dbReference type="CDD" id="cd00076">
    <property type="entry name" value="HFD_SF"/>
    <property type="match status" value="1"/>
</dbReference>
<feature type="compositionally biased region" description="Basic and acidic residues" evidence="7">
    <location>
        <begin position="380"/>
        <end position="398"/>
    </location>
</feature>
<comment type="subcellular location">
    <subcellularLocation>
        <location evidence="1">Nucleus</location>
    </subcellularLocation>
</comment>
<organism evidence="9 10">
    <name type="scientific">Dekkera bruxellensis</name>
    <name type="common">Brettanomyces custersii</name>
    <dbReference type="NCBI Taxonomy" id="5007"/>
    <lineage>
        <taxon>Eukaryota</taxon>
        <taxon>Fungi</taxon>
        <taxon>Dikarya</taxon>
        <taxon>Ascomycota</taxon>
        <taxon>Saccharomycotina</taxon>
        <taxon>Pichiomycetes</taxon>
        <taxon>Pichiales</taxon>
        <taxon>Pichiaceae</taxon>
        <taxon>Brettanomyces</taxon>
    </lineage>
</organism>
<feature type="compositionally biased region" description="Basic and acidic residues" evidence="7">
    <location>
        <begin position="430"/>
        <end position="447"/>
    </location>
</feature>
<dbReference type="AlphaFoldDB" id="A0A7D9H366"/>
<dbReference type="InterPro" id="IPR019473">
    <property type="entry name" value="TFIID_su8_C"/>
</dbReference>
<keyword evidence="5" id="KW-0804">Transcription</keyword>
<dbReference type="GO" id="GO:0006367">
    <property type="term" value="P:transcription initiation at RNA polymerase II promoter"/>
    <property type="evidence" value="ECO:0007669"/>
    <property type="project" value="TreeGrafter"/>
</dbReference>
<keyword evidence="10" id="KW-1185">Reference proteome</keyword>
<dbReference type="InterPro" id="IPR009072">
    <property type="entry name" value="Histone-fold"/>
</dbReference>
<evidence type="ECO:0000313" key="10">
    <source>
        <dbReference type="Proteomes" id="UP000478008"/>
    </source>
</evidence>
<feature type="region of interest" description="Disordered" evidence="7">
    <location>
        <begin position="326"/>
        <end position="418"/>
    </location>
</feature>
<evidence type="ECO:0000256" key="4">
    <source>
        <dbReference type="ARBA" id="ARBA00023015"/>
    </source>
</evidence>
<dbReference type="Proteomes" id="UP000478008">
    <property type="component" value="Unassembled WGS sequence"/>
</dbReference>
<reference evidence="9 10" key="1">
    <citation type="submission" date="2019-07" db="EMBL/GenBank/DDBJ databases">
        <authorList>
            <person name="Friedrich A."/>
            <person name="Schacherer J."/>
        </authorList>
    </citation>
    <scope>NUCLEOTIDE SEQUENCE [LARGE SCALE GENOMIC DNA]</scope>
</reference>
<comment type="similarity">
    <text evidence="2">Belongs to the TAF8 family.</text>
</comment>
<feature type="domain" description="Transcription factor TFIID subunit 8 C-terminal" evidence="8">
    <location>
        <begin position="271"/>
        <end position="318"/>
    </location>
</feature>
<dbReference type="PANTHER" id="PTHR46469:SF1">
    <property type="entry name" value="TRANSCRIPTION INITIATION FACTOR TFIID SUBUNIT 8"/>
    <property type="match status" value="1"/>
</dbReference>
<protein>
    <recommendedName>
        <fullName evidence="3">Transcription initiation factor TFIID subunit 8</fullName>
    </recommendedName>
</protein>
<dbReference type="GO" id="GO:0046982">
    <property type="term" value="F:protein heterodimerization activity"/>
    <property type="evidence" value="ECO:0007669"/>
    <property type="project" value="InterPro"/>
</dbReference>
<evidence type="ECO:0000256" key="6">
    <source>
        <dbReference type="ARBA" id="ARBA00023242"/>
    </source>
</evidence>
<accession>A0A7D9H366</accession>
<dbReference type="EMBL" id="CABFWN010000004">
    <property type="protein sequence ID" value="VUG19004.1"/>
    <property type="molecule type" value="Genomic_DNA"/>
</dbReference>
<dbReference type="CDD" id="cd08049">
    <property type="entry name" value="TAF8"/>
    <property type="match status" value="1"/>
</dbReference>
<evidence type="ECO:0000259" key="8">
    <source>
        <dbReference type="Pfam" id="PF10406"/>
    </source>
</evidence>
<dbReference type="PANTHER" id="PTHR46469">
    <property type="entry name" value="TRANSCRIPTION INITIATION FACTOR TFIID SUBUNIT 8"/>
    <property type="match status" value="1"/>
</dbReference>
<evidence type="ECO:0000313" key="9">
    <source>
        <dbReference type="EMBL" id="VUG19004.1"/>
    </source>
</evidence>
<feature type="compositionally biased region" description="Basic and acidic residues" evidence="7">
    <location>
        <begin position="1"/>
        <end position="10"/>
    </location>
</feature>
<dbReference type="InterPro" id="IPR037818">
    <property type="entry name" value="TAF8"/>
</dbReference>
<dbReference type="Pfam" id="PF10406">
    <property type="entry name" value="TAF8_C"/>
    <property type="match status" value="1"/>
</dbReference>
<feature type="compositionally biased region" description="Basic and acidic residues" evidence="7">
    <location>
        <begin position="646"/>
        <end position="662"/>
    </location>
</feature>
<feature type="region of interest" description="Disordered" evidence="7">
    <location>
        <begin position="430"/>
        <end position="455"/>
    </location>
</feature>
<evidence type="ECO:0000256" key="2">
    <source>
        <dbReference type="ARBA" id="ARBA00008767"/>
    </source>
</evidence>
<evidence type="ECO:0000256" key="3">
    <source>
        <dbReference type="ARBA" id="ARBA00017307"/>
    </source>
</evidence>
<proteinExistence type="inferred from homology"/>
<evidence type="ECO:0000256" key="1">
    <source>
        <dbReference type="ARBA" id="ARBA00004123"/>
    </source>
</evidence>
<keyword evidence="4" id="KW-0805">Transcription regulation</keyword>
<name>A0A7D9H366_DEKBR</name>
<feature type="region of interest" description="Disordered" evidence="7">
    <location>
        <begin position="636"/>
        <end position="733"/>
    </location>
</feature>